<comment type="pathway">
    <text evidence="5">Metabolic intermediate biosynthesis; chorismate biosynthesis; chorismate from D-erythrose 4-phosphate and phosphoenolpyruvate: step 3/7.</text>
</comment>
<dbReference type="CDD" id="cd00502">
    <property type="entry name" value="DHQase_I"/>
    <property type="match status" value="1"/>
</dbReference>
<comment type="catalytic activity">
    <reaction evidence="1 5">
        <text>3-dehydroquinate = 3-dehydroshikimate + H2O</text>
        <dbReference type="Rhea" id="RHEA:21096"/>
        <dbReference type="ChEBI" id="CHEBI:15377"/>
        <dbReference type="ChEBI" id="CHEBI:16630"/>
        <dbReference type="ChEBI" id="CHEBI:32364"/>
        <dbReference type="EC" id="4.2.1.10"/>
    </reaction>
</comment>
<dbReference type="GO" id="GO:0009423">
    <property type="term" value="P:chorismate biosynthetic process"/>
    <property type="evidence" value="ECO:0007669"/>
    <property type="project" value="UniProtKB-UniRule"/>
</dbReference>
<evidence type="ECO:0000313" key="7">
    <source>
        <dbReference type="Proteomes" id="UP000247922"/>
    </source>
</evidence>
<dbReference type="GO" id="GO:0003855">
    <property type="term" value="F:3-dehydroquinate dehydratase activity"/>
    <property type="evidence" value="ECO:0007669"/>
    <property type="project" value="UniProtKB-UniRule"/>
</dbReference>
<dbReference type="SUPFAM" id="SSF51569">
    <property type="entry name" value="Aldolase"/>
    <property type="match status" value="1"/>
</dbReference>
<comment type="caution">
    <text evidence="6">The sequence shown here is derived from an EMBL/GenBank/DDBJ whole genome shotgun (WGS) entry which is preliminary data.</text>
</comment>
<dbReference type="EC" id="4.2.1.10" evidence="5"/>
<name>A0A2V3WDV7_9BACI</name>
<feature type="binding site" evidence="5">
    <location>
        <position position="199"/>
    </location>
    <ligand>
        <name>3-dehydroquinate</name>
        <dbReference type="ChEBI" id="CHEBI:32364"/>
    </ligand>
</feature>
<dbReference type="GO" id="GO:0009073">
    <property type="term" value="P:aromatic amino acid family biosynthetic process"/>
    <property type="evidence" value="ECO:0007669"/>
    <property type="project" value="UniProtKB-KW"/>
</dbReference>
<comment type="similarity">
    <text evidence="5">Belongs to the type-I 3-dehydroquinase family.</text>
</comment>
<keyword evidence="3 5" id="KW-0456">Lyase</keyword>
<feature type="binding site" evidence="5">
    <location>
        <position position="218"/>
    </location>
    <ligand>
        <name>3-dehydroquinate</name>
        <dbReference type="ChEBI" id="CHEBI:32364"/>
    </ligand>
</feature>
<dbReference type="RefSeq" id="WP_110250193.1">
    <property type="nucleotide sequence ID" value="NZ_QJJR01000001.1"/>
</dbReference>
<evidence type="ECO:0000256" key="4">
    <source>
        <dbReference type="ARBA" id="ARBA00023270"/>
    </source>
</evidence>
<dbReference type="HAMAP" id="MF_00214">
    <property type="entry name" value="AroD"/>
    <property type="match status" value="1"/>
</dbReference>
<dbReference type="NCBIfam" id="TIGR01093">
    <property type="entry name" value="aroD"/>
    <property type="match status" value="1"/>
</dbReference>
<feature type="active site" description="Schiff-base intermediate with substrate" evidence="5">
    <location>
        <position position="157"/>
    </location>
</feature>
<accession>A0A2V3WDV7</accession>
<keyword evidence="7" id="KW-1185">Reference proteome</keyword>
<feature type="binding site" evidence="5">
    <location>
        <begin position="40"/>
        <end position="42"/>
    </location>
    <ligand>
        <name>3-dehydroquinate</name>
        <dbReference type="ChEBI" id="CHEBI:32364"/>
    </ligand>
</feature>
<dbReference type="UniPathway" id="UPA00053">
    <property type="reaction ID" value="UER00086"/>
</dbReference>
<dbReference type="EMBL" id="QJJR01000001">
    <property type="protein sequence ID" value="PXW93096.1"/>
    <property type="molecule type" value="Genomic_DNA"/>
</dbReference>
<protein>
    <recommendedName>
        <fullName evidence="5">3-dehydroquinate dehydratase</fullName>
        <shortName evidence="5">3-dehydroquinase</shortName>
        <ecNumber evidence="5">4.2.1.10</ecNumber>
    </recommendedName>
    <alternativeName>
        <fullName evidence="5">Type I DHQase</fullName>
    </alternativeName>
    <alternativeName>
        <fullName evidence="5">Type I dehydroquinase</fullName>
        <shortName evidence="5">DHQ1</shortName>
    </alternativeName>
</protein>
<feature type="active site" description="Proton donor/acceptor" evidence="5">
    <location>
        <position position="130"/>
    </location>
</feature>
<dbReference type="InterPro" id="IPR018508">
    <property type="entry name" value="3-dehydroquinate_DH_AS"/>
</dbReference>
<dbReference type="GO" id="GO:0046279">
    <property type="term" value="P:3,4-dihydroxybenzoate biosynthetic process"/>
    <property type="evidence" value="ECO:0007669"/>
    <property type="project" value="TreeGrafter"/>
</dbReference>
<organism evidence="6 7">
    <name type="scientific">Streptohalobacillus salinus</name>
    <dbReference type="NCBI Taxonomy" id="621096"/>
    <lineage>
        <taxon>Bacteria</taxon>
        <taxon>Bacillati</taxon>
        <taxon>Bacillota</taxon>
        <taxon>Bacilli</taxon>
        <taxon>Bacillales</taxon>
        <taxon>Bacillaceae</taxon>
        <taxon>Streptohalobacillus</taxon>
    </lineage>
</organism>
<reference evidence="6 7" key="1">
    <citation type="submission" date="2018-05" db="EMBL/GenBank/DDBJ databases">
        <title>Genomic Encyclopedia of Type Strains, Phase IV (KMG-IV): sequencing the most valuable type-strain genomes for metagenomic binning, comparative biology and taxonomic classification.</title>
        <authorList>
            <person name="Goeker M."/>
        </authorList>
    </citation>
    <scope>NUCLEOTIDE SEQUENCE [LARGE SCALE GENOMIC DNA]</scope>
    <source>
        <strain evidence="6 7">DSM 22440</strain>
    </source>
</reference>
<evidence type="ECO:0000256" key="3">
    <source>
        <dbReference type="ARBA" id="ARBA00023239"/>
    </source>
</evidence>
<dbReference type="Gene3D" id="3.20.20.70">
    <property type="entry name" value="Aldolase class I"/>
    <property type="match status" value="1"/>
</dbReference>
<sequence length="241" mass="26928">MRIERSGKPKICVPIMAKTLSQLELAIETINSHEGIDFVEWRVDYYQEAIPQALALYQTTLTKPLIFTFRTEEEGGEAAITMEAYTDLLRMAYHHAAVDYIDVELNRPVDHKAIVKAAHQYQTQVIVSYHNFNHTPIQADLLDVFRRQAATKADVLKLAVMPHHKSDVLSLMDSVLKIKAELNMPIIAMAMGRLGAISRVSGQWFGSSVTFATLKDQSAPGQLSVDVAIDLINHLSEVDPS</sequence>
<dbReference type="OrthoDB" id="9813659at2"/>
<keyword evidence="2 5" id="KW-0057">Aromatic amino acid biosynthesis</keyword>
<keyword evidence="5" id="KW-0028">Amino-acid biosynthesis</keyword>
<evidence type="ECO:0000256" key="2">
    <source>
        <dbReference type="ARBA" id="ARBA00023141"/>
    </source>
</evidence>
<dbReference type="GO" id="GO:0008652">
    <property type="term" value="P:amino acid biosynthetic process"/>
    <property type="evidence" value="ECO:0007669"/>
    <property type="project" value="UniProtKB-KW"/>
</dbReference>
<comment type="caution">
    <text evidence="5">Lacks conserved residue(s) required for the propagation of feature annotation.</text>
</comment>
<keyword evidence="4 5" id="KW-0704">Schiff base</keyword>
<dbReference type="FunFam" id="3.20.20.70:FF:000047">
    <property type="entry name" value="3-dehydroquinate dehydratase"/>
    <property type="match status" value="1"/>
</dbReference>
<gene>
    <name evidence="5" type="primary">aroD</name>
    <name evidence="6" type="ORF">DES38_101179</name>
</gene>
<comment type="subunit">
    <text evidence="5">Homodimer.</text>
</comment>
<dbReference type="InterPro" id="IPR001381">
    <property type="entry name" value="DHquinase_I"/>
</dbReference>
<dbReference type="PANTHER" id="PTHR43699:SF1">
    <property type="entry name" value="3-DEHYDROQUINATE DEHYDRATASE"/>
    <property type="match status" value="1"/>
</dbReference>
<dbReference type="PROSITE" id="PS01028">
    <property type="entry name" value="DEHYDROQUINASE_I"/>
    <property type="match status" value="1"/>
</dbReference>
<feature type="binding site" evidence="5">
    <location>
        <position position="70"/>
    </location>
    <ligand>
        <name>3-dehydroquinate</name>
        <dbReference type="ChEBI" id="CHEBI:32364"/>
    </ligand>
</feature>
<evidence type="ECO:0000313" key="6">
    <source>
        <dbReference type="EMBL" id="PXW93096.1"/>
    </source>
</evidence>
<dbReference type="Proteomes" id="UP000247922">
    <property type="component" value="Unassembled WGS sequence"/>
</dbReference>
<dbReference type="InterPro" id="IPR050146">
    <property type="entry name" value="Type-I_3-dehydroquinase"/>
</dbReference>
<comment type="function">
    <text evidence="5">Involved in the third step of the chorismate pathway, which leads to the biosynthesis of aromatic amino acids. Catalyzes the cis-dehydration of 3-dehydroquinate (DHQ) and introduces the first double bond of the aromatic ring to yield 3-dehydroshikimate.</text>
</comment>
<proteinExistence type="inferred from homology"/>
<evidence type="ECO:0000256" key="5">
    <source>
        <dbReference type="HAMAP-Rule" id="MF_00214"/>
    </source>
</evidence>
<dbReference type="AlphaFoldDB" id="A0A2V3WDV7"/>
<evidence type="ECO:0000256" key="1">
    <source>
        <dbReference type="ARBA" id="ARBA00001864"/>
    </source>
</evidence>
<feature type="binding site" evidence="5">
    <location>
        <position position="222"/>
    </location>
    <ligand>
        <name>3-dehydroquinate</name>
        <dbReference type="ChEBI" id="CHEBI:32364"/>
    </ligand>
</feature>
<dbReference type="PANTHER" id="PTHR43699">
    <property type="entry name" value="3-DEHYDROQUINATE DEHYDRATASE"/>
    <property type="match status" value="1"/>
</dbReference>
<dbReference type="InterPro" id="IPR013785">
    <property type="entry name" value="Aldolase_TIM"/>
</dbReference>
<dbReference type="Pfam" id="PF01487">
    <property type="entry name" value="DHquinase_I"/>
    <property type="match status" value="1"/>
</dbReference>